<evidence type="ECO:0000313" key="1">
    <source>
        <dbReference type="EMBL" id="MEE2567247.1"/>
    </source>
</evidence>
<reference evidence="1 2" key="1">
    <citation type="submission" date="2024-01" db="EMBL/GenBank/DDBJ databases">
        <title>Hyphobacterium bacterium isolated from marine sediment.</title>
        <authorList>
            <person name="Zhao S."/>
        </authorList>
    </citation>
    <scope>NUCLEOTIDE SEQUENCE [LARGE SCALE GENOMIC DNA]</scope>
    <source>
        <strain evidence="1 2">Y60-23</strain>
    </source>
</reference>
<comment type="caution">
    <text evidence="1">The sequence shown here is derived from an EMBL/GenBank/DDBJ whole genome shotgun (WGS) entry which is preliminary data.</text>
</comment>
<proteinExistence type="predicted"/>
<protein>
    <submittedName>
        <fullName evidence="1">Uncharacterized protein</fullName>
    </submittedName>
</protein>
<name>A0ABU7M0A9_9PROT</name>
<organism evidence="1 2">
    <name type="scientific">Hyphobacterium marinum</name>
    <dbReference type="NCBI Taxonomy" id="3116574"/>
    <lineage>
        <taxon>Bacteria</taxon>
        <taxon>Pseudomonadati</taxon>
        <taxon>Pseudomonadota</taxon>
        <taxon>Alphaproteobacteria</taxon>
        <taxon>Maricaulales</taxon>
        <taxon>Maricaulaceae</taxon>
        <taxon>Hyphobacterium</taxon>
    </lineage>
</organism>
<keyword evidence="2" id="KW-1185">Reference proteome</keyword>
<dbReference type="Proteomes" id="UP001310692">
    <property type="component" value="Unassembled WGS sequence"/>
</dbReference>
<dbReference type="EMBL" id="JAZDRO010000004">
    <property type="protein sequence ID" value="MEE2567247.1"/>
    <property type="molecule type" value="Genomic_DNA"/>
</dbReference>
<accession>A0ABU7M0A9</accession>
<sequence length="193" mass="20996">MNLNAMLATGLLAAQTAGGPVLDGDNELTAGQTDIDAMIELIESIRGSSRQSRSADFDRDFLNRFCRIIRQEAGGRSHGRSSLEYGYWCVSGTGGMPTHQVYEMMGDLAPSINYGAIRFCFAATFDSNMVNIGDGWGNYPISFNSGPNSSILNGVAEGCHDLDFVSGESPYVRFENTNANLWSIGTWEVIRND</sequence>
<dbReference type="RefSeq" id="WP_330196805.1">
    <property type="nucleotide sequence ID" value="NZ_JAZDRO010000004.1"/>
</dbReference>
<gene>
    <name evidence="1" type="ORF">V0U35_11220</name>
</gene>
<evidence type="ECO:0000313" key="2">
    <source>
        <dbReference type="Proteomes" id="UP001310692"/>
    </source>
</evidence>